<gene>
    <name evidence="1" type="ORF">BN1079_01853</name>
</gene>
<reference evidence="1 2" key="1">
    <citation type="submission" date="2014-07" db="EMBL/GenBank/DDBJ databases">
        <authorList>
            <person name="Urmite Genomes Urmite Genomes"/>
        </authorList>
    </citation>
    <scope>NUCLEOTIDE SEQUENCE [LARGE SCALE GENOMIC DNA]</scope>
    <source>
        <strain evidence="1 2">20_BN</strain>
    </source>
</reference>
<organism evidence="1 2">
    <name type="scientific">Pseudomonas saudiphocaensis</name>
    <dbReference type="NCBI Taxonomy" id="1499686"/>
    <lineage>
        <taxon>Bacteria</taxon>
        <taxon>Pseudomonadati</taxon>
        <taxon>Pseudomonadota</taxon>
        <taxon>Gammaproteobacteria</taxon>
        <taxon>Pseudomonadales</taxon>
        <taxon>Pseudomonadaceae</taxon>
        <taxon>Pseudomonas</taxon>
    </lineage>
</organism>
<dbReference type="EMBL" id="CCSF01000001">
    <property type="protein sequence ID" value="CDZ94530.1"/>
    <property type="molecule type" value="Genomic_DNA"/>
</dbReference>
<evidence type="ECO:0000313" key="2">
    <source>
        <dbReference type="Proteomes" id="UP000053902"/>
    </source>
</evidence>
<accession>A0A078LTH1</accession>
<dbReference type="HOGENOM" id="CLU_3383412_0_0_6"/>
<dbReference type="GO" id="GO:0016829">
    <property type="term" value="F:lyase activity"/>
    <property type="evidence" value="ECO:0007669"/>
    <property type="project" value="UniProtKB-KW"/>
</dbReference>
<keyword evidence="2" id="KW-1185">Reference proteome</keyword>
<proteinExistence type="predicted"/>
<sequence>MADQNPSILSHVSLGSNRFDEAAAFYHAVPVPR</sequence>
<dbReference type="AlphaFoldDB" id="A0A078LTH1"/>
<name>A0A078LTH1_9PSED</name>
<evidence type="ECO:0000313" key="1">
    <source>
        <dbReference type="EMBL" id="CDZ94530.1"/>
    </source>
</evidence>
<dbReference type="Proteomes" id="UP000053902">
    <property type="component" value="Unassembled WGS sequence"/>
</dbReference>
<protein>
    <submittedName>
        <fullName evidence="1">Lactoylglutathione lyase</fullName>
    </submittedName>
</protein>
<keyword evidence="1" id="KW-0456">Lyase</keyword>